<feature type="domain" description="DNA polymerase III beta sliding clamp central" evidence="12">
    <location>
        <begin position="136"/>
        <end position="248"/>
    </location>
</feature>
<dbReference type="GO" id="GO:0003677">
    <property type="term" value="F:DNA binding"/>
    <property type="evidence" value="ECO:0007669"/>
    <property type="project" value="UniProtKB-UniRule"/>
</dbReference>
<dbReference type="PANTHER" id="PTHR30478">
    <property type="entry name" value="DNA POLYMERASE III SUBUNIT BETA"/>
    <property type="match status" value="1"/>
</dbReference>
<dbReference type="CDD" id="cd00140">
    <property type="entry name" value="beta_clamp"/>
    <property type="match status" value="1"/>
</dbReference>
<comment type="caution">
    <text evidence="14">The sequence shown here is derived from an EMBL/GenBank/DDBJ whole genome shotgun (WGS) entry which is preliminary data.</text>
</comment>
<dbReference type="RefSeq" id="WP_111270766.1">
    <property type="nucleotide sequence ID" value="NZ_QKWW01000035.1"/>
</dbReference>
<accession>A0A2W6NHG8</accession>
<dbReference type="GO" id="GO:0008408">
    <property type="term" value="F:3'-5' exonuclease activity"/>
    <property type="evidence" value="ECO:0007669"/>
    <property type="project" value="InterPro"/>
</dbReference>
<dbReference type="InterPro" id="IPR001001">
    <property type="entry name" value="DNA_polIII_beta"/>
</dbReference>
<feature type="domain" description="DNA polymerase III beta sliding clamp C-terminal" evidence="13">
    <location>
        <begin position="263"/>
        <end position="370"/>
    </location>
</feature>
<evidence type="ECO:0000259" key="12">
    <source>
        <dbReference type="Pfam" id="PF02767"/>
    </source>
</evidence>
<feature type="domain" description="DNA polymerase III beta sliding clamp N-terminal" evidence="11">
    <location>
        <begin position="1"/>
        <end position="123"/>
    </location>
</feature>
<dbReference type="NCBIfam" id="TIGR00663">
    <property type="entry name" value="dnan"/>
    <property type="match status" value="1"/>
</dbReference>
<dbReference type="SUPFAM" id="SSF55979">
    <property type="entry name" value="DNA clamp"/>
    <property type="match status" value="3"/>
</dbReference>
<dbReference type="Proteomes" id="UP000249204">
    <property type="component" value="Unassembled WGS sequence"/>
</dbReference>
<gene>
    <name evidence="14" type="primary">dnaN</name>
    <name evidence="14" type="ORF">DN757_13585</name>
</gene>
<comment type="function">
    <text evidence="10">Confers DNA tethering and processivity to DNA polymerases and other proteins. Acts as a clamp, forming a ring around DNA (a reaction catalyzed by the clamp-loading complex) which diffuses in an ATP-independent manner freely and bidirectionally along dsDNA. Initially characterized for its ability to contact the catalytic subunit of DNA polymerase III (Pol III), a complex, multichain enzyme responsible for most of the replicative synthesis in bacteria; Pol III exhibits 3'-5' exonuclease proofreading activity. The beta chain is required for initiation of replication as well as for processivity of DNA replication.</text>
</comment>
<proteinExistence type="inferred from homology"/>
<dbReference type="Pfam" id="PF00712">
    <property type="entry name" value="DNA_pol3_beta"/>
    <property type="match status" value="1"/>
</dbReference>
<evidence type="ECO:0000313" key="14">
    <source>
        <dbReference type="EMBL" id="PZT55179.1"/>
    </source>
</evidence>
<evidence type="ECO:0000256" key="3">
    <source>
        <dbReference type="ARBA" id="ARBA00021035"/>
    </source>
</evidence>
<dbReference type="GO" id="GO:0009360">
    <property type="term" value="C:DNA polymerase III complex"/>
    <property type="evidence" value="ECO:0007669"/>
    <property type="project" value="InterPro"/>
</dbReference>
<dbReference type="SMART" id="SM00480">
    <property type="entry name" value="POL3Bc"/>
    <property type="match status" value="1"/>
</dbReference>
<dbReference type="AlphaFoldDB" id="A0A2W6NHG8"/>
<comment type="similarity">
    <text evidence="2 10">Belongs to the beta sliding clamp family.</text>
</comment>
<sequence>MRVAINRVRLLEQLSRTVRFVSSNEHVRVLECVYIEASTDRISIIGGEGTTFFMTEMHTEHVQIQQSGRVVVQAKLLADIVRKMQESEIILSNEETNDRLTVTTPSARSTFVLQLLPADEYPVPERMEEKTLFTIHGGHLKAAIRQTLFAIQKKEQMPTLTGVKMEVQNNTLTMIGCDRYRMGKVKQTLTSESSAASETAIVPGRAINELEKLLGDESVDVRLCKSKIEFNGKDFTLLTHSISGNYPNVDIDVEGAYTARFNLQKSALIASLERVAIIASQERTNLIRMRVQAKQVQFSASSQVNQALESLNIDQFLGVECKVSFNAGYALEALKALDTEQVQVQINQGMQMVLFTSQEKEGVLQLIMAARTAD</sequence>
<reference evidence="14 15" key="1">
    <citation type="submission" date="2018-06" db="EMBL/GenBank/DDBJ databases">
        <title>Isolation of heavy metals resistant Paenibacillus silvae NC2 from Gold-Copper mine in ZiJin, China.</title>
        <authorList>
            <person name="Xu J."/>
            <person name="Mazhar H.S."/>
            <person name="Rensing C."/>
        </authorList>
    </citation>
    <scope>NUCLEOTIDE SEQUENCE [LARGE SCALE GENOMIC DNA]</scope>
    <source>
        <strain evidence="14 15">NC2</strain>
    </source>
</reference>
<dbReference type="InterPro" id="IPR022635">
    <property type="entry name" value="DNA_polIII_beta_C"/>
</dbReference>
<keyword evidence="5 10" id="KW-0808">Transferase</keyword>
<dbReference type="GO" id="GO:0003887">
    <property type="term" value="F:DNA-directed DNA polymerase activity"/>
    <property type="evidence" value="ECO:0007669"/>
    <property type="project" value="UniProtKB-UniRule"/>
</dbReference>
<dbReference type="Gene3D" id="3.70.10.10">
    <property type="match status" value="1"/>
</dbReference>
<dbReference type="GO" id="GO:0005737">
    <property type="term" value="C:cytoplasm"/>
    <property type="evidence" value="ECO:0007669"/>
    <property type="project" value="UniProtKB-SubCell"/>
</dbReference>
<keyword evidence="7 10" id="KW-0235">DNA replication</keyword>
<evidence type="ECO:0000256" key="1">
    <source>
        <dbReference type="ARBA" id="ARBA00004496"/>
    </source>
</evidence>
<evidence type="ECO:0000256" key="10">
    <source>
        <dbReference type="PIRNR" id="PIRNR000804"/>
    </source>
</evidence>
<dbReference type="EMBL" id="QKWW01000035">
    <property type="protein sequence ID" value="PZT55179.1"/>
    <property type="molecule type" value="Genomic_DNA"/>
</dbReference>
<dbReference type="Gene3D" id="3.10.150.10">
    <property type="entry name" value="DNA Polymerase III, subunit A, domain 2"/>
    <property type="match status" value="1"/>
</dbReference>
<evidence type="ECO:0000256" key="7">
    <source>
        <dbReference type="ARBA" id="ARBA00022705"/>
    </source>
</evidence>
<dbReference type="PIRSF" id="PIRSF000804">
    <property type="entry name" value="DNA_pol_III_b"/>
    <property type="match status" value="1"/>
</dbReference>
<comment type="subunit">
    <text evidence="10">Forms a ring-shaped head-to-tail homodimer around DNA.</text>
</comment>
<evidence type="ECO:0000256" key="4">
    <source>
        <dbReference type="ARBA" id="ARBA00022490"/>
    </source>
</evidence>
<evidence type="ECO:0000256" key="2">
    <source>
        <dbReference type="ARBA" id="ARBA00010752"/>
    </source>
</evidence>
<dbReference type="GO" id="GO:0006271">
    <property type="term" value="P:DNA strand elongation involved in DNA replication"/>
    <property type="evidence" value="ECO:0007669"/>
    <property type="project" value="TreeGrafter"/>
</dbReference>
<evidence type="ECO:0000256" key="9">
    <source>
        <dbReference type="ARBA" id="ARBA00023125"/>
    </source>
</evidence>
<dbReference type="PANTHER" id="PTHR30478:SF0">
    <property type="entry name" value="BETA SLIDING CLAMP"/>
    <property type="match status" value="1"/>
</dbReference>
<evidence type="ECO:0000256" key="5">
    <source>
        <dbReference type="ARBA" id="ARBA00022679"/>
    </source>
</evidence>
<dbReference type="InterPro" id="IPR046938">
    <property type="entry name" value="DNA_clamp_sf"/>
</dbReference>
<evidence type="ECO:0000256" key="8">
    <source>
        <dbReference type="ARBA" id="ARBA00022932"/>
    </source>
</evidence>
<dbReference type="InterPro" id="IPR022634">
    <property type="entry name" value="DNA_polIII_beta_N"/>
</dbReference>
<keyword evidence="8 10" id="KW-0239">DNA-directed DNA polymerase</keyword>
<keyword evidence="4 10" id="KW-0963">Cytoplasm</keyword>
<organism evidence="14 15">
    <name type="scientific">Paenibacillus silvae</name>
    <dbReference type="NCBI Taxonomy" id="1325358"/>
    <lineage>
        <taxon>Bacteria</taxon>
        <taxon>Bacillati</taxon>
        <taxon>Bacillota</taxon>
        <taxon>Bacilli</taxon>
        <taxon>Bacillales</taxon>
        <taxon>Paenibacillaceae</taxon>
        <taxon>Paenibacillus</taxon>
    </lineage>
</organism>
<evidence type="ECO:0000313" key="15">
    <source>
        <dbReference type="Proteomes" id="UP000249204"/>
    </source>
</evidence>
<dbReference type="Pfam" id="PF02768">
    <property type="entry name" value="DNA_pol3_beta_3"/>
    <property type="match status" value="1"/>
</dbReference>
<dbReference type="Pfam" id="PF02767">
    <property type="entry name" value="DNA_pol3_beta_2"/>
    <property type="match status" value="1"/>
</dbReference>
<protein>
    <recommendedName>
        <fullName evidence="3 10">Beta sliding clamp</fullName>
    </recommendedName>
</protein>
<keyword evidence="6 10" id="KW-0548">Nucleotidyltransferase</keyword>
<dbReference type="InterPro" id="IPR022637">
    <property type="entry name" value="DNA_polIII_beta_cen"/>
</dbReference>
<comment type="subcellular location">
    <subcellularLocation>
        <location evidence="1 10">Cytoplasm</location>
    </subcellularLocation>
</comment>
<keyword evidence="9" id="KW-0238">DNA-binding</keyword>
<evidence type="ECO:0000259" key="11">
    <source>
        <dbReference type="Pfam" id="PF00712"/>
    </source>
</evidence>
<evidence type="ECO:0000256" key="6">
    <source>
        <dbReference type="ARBA" id="ARBA00022695"/>
    </source>
</evidence>
<name>A0A2W6NHG8_9BACL</name>
<evidence type="ECO:0000259" key="13">
    <source>
        <dbReference type="Pfam" id="PF02768"/>
    </source>
</evidence>